<accession>A0A8S5UN88</accession>
<proteinExistence type="predicted"/>
<organism evidence="1">
    <name type="scientific">Siphoviridae sp. ctzr51</name>
    <dbReference type="NCBI Taxonomy" id="2825751"/>
    <lineage>
        <taxon>Viruses</taxon>
        <taxon>Duplodnaviria</taxon>
        <taxon>Heunggongvirae</taxon>
        <taxon>Uroviricota</taxon>
        <taxon>Caudoviricetes</taxon>
    </lineage>
</organism>
<reference evidence="1" key="1">
    <citation type="journal article" date="2021" name="Proc. Natl. Acad. Sci. U.S.A.">
        <title>A Catalog of Tens of Thousands of Viruses from Human Metagenomes Reveals Hidden Associations with Chronic Diseases.</title>
        <authorList>
            <person name="Tisza M.J."/>
            <person name="Buck C.B."/>
        </authorList>
    </citation>
    <scope>NUCLEOTIDE SEQUENCE</scope>
    <source>
        <strain evidence="1">Ctzr51</strain>
    </source>
</reference>
<sequence length="114" mass="13156">MKVKEMTISDVLQTVVFKNELGRLLSELDYIRKDAIGFKGGRLRSHPIDRLKNDGVWNKTKFIEVYEQTLNKTSNYPKTVRTFILSVGGEAFNKAMKILLENEKKEFQSDGDNK</sequence>
<dbReference type="EMBL" id="BK016111">
    <property type="protein sequence ID" value="DAF95891.1"/>
    <property type="molecule type" value="Genomic_DNA"/>
</dbReference>
<protein>
    <submittedName>
        <fullName evidence="1">Uncharacterized protein</fullName>
    </submittedName>
</protein>
<name>A0A8S5UN88_9CAUD</name>
<evidence type="ECO:0000313" key="1">
    <source>
        <dbReference type="EMBL" id="DAF95891.1"/>
    </source>
</evidence>